<reference evidence="1 2" key="2">
    <citation type="submission" date="2014-10" db="EMBL/GenBank/DDBJ databases">
        <title>Paracoccus sanguinis sp. nov., isolated from clinical specimens of New York State patients.</title>
        <authorList>
            <person name="Mingle L.A."/>
            <person name="Cole J.A."/>
            <person name="Lapierre P."/>
            <person name="Musser K.A."/>
        </authorList>
    </citation>
    <scope>NUCLEOTIDE SEQUENCE [LARGE SCALE GENOMIC DNA]</scope>
    <source>
        <strain evidence="1 2">HAMBI 3106</strain>
    </source>
</reference>
<dbReference type="InterPro" id="IPR011050">
    <property type="entry name" value="Pectin_lyase_fold/virulence"/>
</dbReference>
<dbReference type="Proteomes" id="UP000029917">
    <property type="component" value="Unassembled WGS sequence"/>
</dbReference>
<keyword evidence="2" id="KW-1185">Reference proteome</keyword>
<dbReference type="SUPFAM" id="SSF51126">
    <property type="entry name" value="Pectin lyase-like"/>
    <property type="match status" value="1"/>
</dbReference>
<dbReference type="Gene3D" id="2.160.20.10">
    <property type="entry name" value="Single-stranded right-handed beta-helix, Pectin lyase-like"/>
    <property type="match status" value="2"/>
</dbReference>
<organism evidence="1 2">
    <name type="scientific">Paracoccus sphaerophysae</name>
    <dbReference type="NCBI Taxonomy" id="690417"/>
    <lineage>
        <taxon>Bacteria</taxon>
        <taxon>Pseudomonadati</taxon>
        <taxon>Pseudomonadota</taxon>
        <taxon>Alphaproteobacteria</taxon>
        <taxon>Rhodobacterales</taxon>
        <taxon>Paracoccaceae</taxon>
        <taxon>Paracoccus</taxon>
    </lineage>
</organism>
<accession>A0A099EXT8</accession>
<name>A0A099EXT8_9RHOB</name>
<dbReference type="AlphaFoldDB" id="A0A099EXT8"/>
<reference evidence="1 2" key="1">
    <citation type="submission" date="2014-09" db="EMBL/GenBank/DDBJ databases">
        <authorList>
            <person name="McGinnis J.M."/>
            <person name="Wolfgang W.J."/>
        </authorList>
    </citation>
    <scope>NUCLEOTIDE SEQUENCE [LARGE SCALE GENOMIC DNA]</scope>
    <source>
        <strain evidence="1 2">HAMBI 3106</strain>
    </source>
</reference>
<sequence>MSGTATPNLPLSNGVDDVVGNSGGNTVRIALSRLAALLSYLQGPAYTTSAELFADKAWPDGAIGQVYGDTAGQNGTYRKSGAAGTGSWTRTGDLAVSPLTVAQLAGKADLTALNALITEVRSGRVFGHWSGNLLTLTPPEGTDWLLTPAGGSVQLWAPVTEGGTGEEYAQDATGQWWLRRFDARDLTAERAAREAADNAIRAAARDGLILPLVNVAGTGDAITADLSSTLIAAGITTLSSLAELDYVPIATNAAANPTITVAGMTLGIRDTGGGDWPAGGFRVGYIYKLRRRGMTARVSGGVSYREILDLGTRLSGQEARWTDRTVQIAAIDPAGYAVPGGTARIITEGGGWLSVWRVSDNQTEPESDTRKRTTDGKVWVRISRAPLEETVAPTMSAVSEVAAPALRRSTDAQSRVHELMDLGGGLHLPGLRGLSVQEHVQRLYARVAEAAQVLPYQTVINAVSDLGCDPNGNEPCQGIINAAINKLTATSSGPATIFYPRGYYRLTERILPKSNVSHIGAGRDQAIFLPTGIRAAFERKPSRGDYLENCIFSHFGVDGSNQVLNGGEYSVGSKALFIQGFRNCLFSDLHLYDTGATALGIDFADRSIIQRVLVERGGRLAAIGNPGASGIGIGTGWLLSEPLIIADCMTIDCRNYGTFVERQNAGADYFNAQHVIVHGLISKGNNHGFGEAGCDGTILTASQLTDNLSSGVVQHHGTFSSAPRPGPRFMLRGCDVSRNGGAGFEFDGTKNFGPRGYSSDGNRIEGNRGPGHWIRGGAGGTVDDFSFRGDDVIGNGGHCIHVESGTITNLDILDERLLRNTGSGVRLDAAIRGGRISGATIRDLQTTPTQTGSISGAGALTDFDIDGVQGVGCAPINLIGAQIRVTFGRNPGI</sequence>
<dbReference type="RefSeq" id="WP_156965486.1">
    <property type="nucleotide sequence ID" value="NZ_JRKS01000054.1"/>
</dbReference>
<protein>
    <submittedName>
        <fullName evidence="1">Uncharacterized protein</fullName>
    </submittedName>
</protein>
<evidence type="ECO:0000313" key="2">
    <source>
        <dbReference type="Proteomes" id="UP000029917"/>
    </source>
</evidence>
<proteinExistence type="predicted"/>
<dbReference type="OrthoDB" id="7779280at2"/>
<gene>
    <name evidence="1" type="ORF">IC63_13570</name>
</gene>
<evidence type="ECO:0000313" key="1">
    <source>
        <dbReference type="EMBL" id="KGJ03255.1"/>
    </source>
</evidence>
<dbReference type="STRING" id="690417.IC63_13570"/>
<dbReference type="InterPro" id="IPR012334">
    <property type="entry name" value="Pectin_lyas_fold"/>
</dbReference>
<dbReference type="EMBL" id="JRKS01000054">
    <property type="protein sequence ID" value="KGJ03255.1"/>
    <property type="molecule type" value="Genomic_DNA"/>
</dbReference>
<comment type="caution">
    <text evidence="1">The sequence shown here is derived from an EMBL/GenBank/DDBJ whole genome shotgun (WGS) entry which is preliminary data.</text>
</comment>